<feature type="chain" id="PRO_5046227280" evidence="2">
    <location>
        <begin position="19"/>
        <end position="392"/>
    </location>
</feature>
<accession>A0ABS1HPV8</accession>
<evidence type="ECO:0000256" key="2">
    <source>
        <dbReference type="SAM" id="SignalP"/>
    </source>
</evidence>
<keyword evidence="4" id="KW-1185">Reference proteome</keyword>
<dbReference type="Proteomes" id="UP000605676">
    <property type="component" value="Unassembled WGS sequence"/>
</dbReference>
<keyword evidence="2" id="KW-0732">Signal</keyword>
<evidence type="ECO:0000313" key="3">
    <source>
        <dbReference type="EMBL" id="MBK3519702.1"/>
    </source>
</evidence>
<proteinExistence type="predicted"/>
<evidence type="ECO:0000256" key="1">
    <source>
        <dbReference type="SAM" id="Coils"/>
    </source>
</evidence>
<name>A0ABS1HPV8_9BACT</name>
<sequence>MKLAAISVLCLLSAIITAQTSIPQLLDSIEKNNYTLKSLRAQTDATIVGNNIGLNPANPQVEYIYQWGDTEQIGNKQEFHVRQSFDFPTAYRYRKQMTNSLNEKAERDYLNAYNVVMLDAQFYILKLIYQNAMLEEYAVRLEHAKQMAEAFHIKFDEGDANMLERNKADINLLNAQNALARLESEQALLLQQLQGINGGQILRFSMEGWPDAIMPLDFEQWFKENSDIIPEIQSRQKELSASRYNEKLSKAMSLPKLTGGYSSESGTVDKFRGVNVGLSIPLWENKNTVKQAKLNSIAKENELADAQLQLYHGLKALYGRASNMQAVATQYRNSLMALSNTDLLLVALENGQITILEYMMELSIYYEAIENALNAELEFQLNLAQMKAFQIN</sequence>
<dbReference type="Gene3D" id="1.20.1600.10">
    <property type="entry name" value="Outer membrane efflux proteins (OEP)"/>
    <property type="match status" value="1"/>
</dbReference>
<protein>
    <submittedName>
        <fullName evidence="3">TolC family protein</fullName>
    </submittedName>
</protein>
<gene>
    <name evidence="3" type="ORF">JIV24_20345</name>
</gene>
<comment type="caution">
    <text evidence="3">The sequence shown here is derived from an EMBL/GenBank/DDBJ whole genome shotgun (WGS) entry which is preliminary data.</text>
</comment>
<reference evidence="3 4" key="1">
    <citation type="submission" date="2021-01" db="EMBL/GenBank/DDBJ databases">
        <title>Carboxyliciviraga sp.nov., isolated from coastal sediments.</title>
        <authorList>
            <person name="Lu D."/>
            <person name="Zhang T."/>
        </authorList>
    </citation>
    <scope>NUCLEOTIDE SEQUENCE [LARGE SCALE GENOMIC DNA]</scope>
    <source>
        <strain evidence="3 4">N1Y132</strain>
    </source>
</reference>
<feature type="coiled-coil region" evidence="1">
    <location>
        <begin position="165"/>
        <end position="192"/>
    </location>
</feature>
<organism evidence="3 4">
    <name type="scientific">Carboxylicivirga marina</name>
    <dbReference type="NCBI Taxonomy" id="2800988"/>
    <lineage>
        <taxon>Bacteria</taxon>
        <taxon>Pseudomonadati</taxon>
        <taxon>Bacteroidota</taxon>
        <taxon>Bacteroidia</taxon>
        <taxon>Marinilabiliales</taxon>
        <taxon>Marinilabiliaceae</taxon>
        <taxon>Carboxylicivirga</taxon>
    </lineage>
</organism>
<dbReference type="SUPFAM" id="SSF56954">
    <property type="entry name" value="Outer membrane efflux proteins (OEP)"/>
    <property type="match status" value="1"/>
</dbReference>
<evidence type="ECO:0000313" key="4">
    <source>
        <dbReference type="Proteomes" id="UP000605676"/>
    </source>
</evidence>
<keyword evidence="1" id="KW-0175">Coiled coil</keyword>
<dbReference type="EMBL" id="JAENRR010000086">
    <property type="protein sequence ID" value="MBK3519702.1"/>
    <property type="molecule type" value="Genomic_DNA"/>
</dbReference>
<feature type="signal peptide" evidence="2">
    <location>
        <begin position="1"/>
        <end position="18"/>
    </location>
</feature>
<dbReference type="RefSeq" id="WP_200466920.1">
    <property type="nucleotide sequence ID" value="NZ_JAENRR010000086.1"/>
</dbReference>